<proteinExistence type="predicted"/>
<dbReference type="Proteomes" id="UP000297245">
    <property type="component" value="Unassembled WGS sequence"/>
</dbReference>
<evidence type="ECO:0000313" key="2">
    <source>
        <dbReference type="EMBL" id="THU85929.1"/>
    </source>
</evidence>
<evidence type="ECO:0000256" key="1">
    <source>
        <dbReference type="SAM" id="MobiDB-lite"/>
    </source>
</evidence>
<sequence>MPIASMQSEAALGLAPDLVPLRAPRSFDLEAATARADSLRDEAETDVEKDGEDKVWYTVTELDSGCPLLLIHSNTPQTGPVRGKDARTQHFTAPTRVKYEERRLKLEQEASEGIPSTLESVDQKRVNSSHPLMTSGYNVESTRVGCNSWTGPRVEGEETPISLEDLIQKKNMTLCSWDGKSCRPITDSQERVIAVLAGRPETENWDGLMSDAAMAIARTRDQLRFSDKQLNNGRGESPAVTLGVSHGGGRKHPSQSVSEKNHAVRNVGDAEALANMLQNSQHTMENNCMNDARTLEQTYTCYQREEEEEEPATGTLQGYGLPKKTTRNVTRLDNL</sequence>
<dbReference type="OrthoDB" id="3202607at2759"/>
<gene>
    <name evidence="2" type="ORF">K435DRAFT_843047</name>
</gene>
<protein>
    <submittedName>
        <fullName evidence="2">Uncharacterized protein</fullName>
    </submittedName>
</protein>
<reference evidence="2 3" key="1">
    <citation type="journal article" date="2019" name="Nat. Ecol. Evol.">
        <title>Megaphylogeny resolves global patterns of mushroom evolution.</title>
        <authorList>
            <person name="Varga T."/>
            <person name="Krizsan K."/>
            <person name="Foldi C."/>
            <person name="Dima B."/>
            <person name="Sanchez-Garcia M."/>
            <person name="Sanchez-Ramirez S."/>
            <person name="Szollosi G.J."/>
            <person name="Szarkandi J.G."/>
            <person name="Papp V."/>
            <person name="Albert L."/>
            <person name="Andreopoulos W."/>
            <person name="Angelini C."/>
            <person name="Antonin V."/>
            <person name="Barry K.W."/>
            <person name="Bougher N.L."/>
            <person name="Buchanan P."/>
            <person name="Buyck B."/>
            <person name="Bense V."/>
            <person name="Catcheside P."/>
            <person name="Chovatia M."/>
            <person name="Cooper J."/>
            <person name="Damon W."/>
            <person name="Desjardin D."/>
            <person name="Finy P."/>
            <person name="Geml J."/>
            <person name="Haridas S."/>
            <person name="Hughes K."/>
            <person name="Justo A."/>
            <person name="Karasinski D."/>
            <person name="Kautmanova I."/>
            <person name="Kiss B."/>
            <person name="Kocsube S."/>
            <person name="Kotiranta H."/>
            <person name="LaButti K.M."/>
            <person name="Lechner B.E."/>
            <person name="Liimatainen K."/>
            <person name="Lipzen A."/>
            <person name="Lukacs Z."/>
            <person name="Mihaltcheva S."/>
            <person name="Morgado L.N."/>
            <person name="Niskanen T."/>
            <person name="Noordeloos M.E."/>
            <person name="Ohm R.A."/>
            <person name="Ortiz-Santana B."/>
            <person name="Ovrebo C."/>
            <person name="Racz N."/>
            <person name="Riley R."/>
            <person name="Savchenko A."/>
            <person name="Shiryaev A."/>
            <person name="Soop K."/>
            <person name="Spirin V."/>
            <person name="Szebenyi C."/>
            <person name="Tomsovsky M."/>
            <person name="Tulloss R.E."/>
            <person name="Uehling J."/>
            <person name="Grigoriev I.V."/>
            <person name="Vagvolgyi C."/>
            <person name="Papp T."/>
            <person name="Martin F.M."/>
            <person name="Miettinen O."/>
            <person name="Hibbett D.S."/>
            <person name="Nagy L.G."/>
        </authorList>
    </citation>
    <scope>NUCLEOTIDE SEQUENCE [LARGE SCALE GENOMIC DNA]</scope>
    <source>
        <strain evidence="2 3">CBS 962.96</strain>
    </source>
</reference>
<evidence type="ECO:0000313" key="3">
    <source>
        <dbReference type="Proteomes" id="UP000297245"/>
    </source>
</evidence>
<name>A0A4S8LAY4_DENBC</name>
<keyword evidence="3" id="KW-1185">Reference proteome</keyword>
<organism evidence="2 3">
    <name type="scientific">Dendrothele bispora (strain CBS 962.96)</name>
    <dbReference type="NCBI Taxonomy" id="1314807"/>
    <lineage>
        <taxon>Eukaryota</taxon>
        <taxon>Fungi</taxon>
        <taxon>Dikarya</taxon>
        <taxon>Basidiomycota</taxon>
        <taxon>Agaricomycotina</taxon>
        <taxon>Agaricomycetes</taxon>
        <taxon>Agaricomycetidae</taxon>
        <taxon>Agaricales</taxon>
        <taxon>Agaricales incertae sedis</taxon>
        <taxon>Dendrothele</taxon>
    </lineage>
</organism>
<dbReference type="AlphaFoldDB" id="A0A4S8LAY4"/>
<feature type="region of interest" description="Disordered" evidence="1">
    <location>
        <begin position="107"/>
        <end position="134"/>
    </location>
</feature>
<feature type="region of interest" description="Disordered" evidence="1">
    <location>
        <begin position="228"/>
        <end position="262"/>
    </location>
</feature>
<accession>A0A4S8LAY4</accession>
<dbReference type="EMBL" id="ML179521">
    <property type="protein sequence ID" value="THU85929.1"/>
    <property type="molecule type" value="Genomic_DNA"/>
</dbReference>